<gene>
    <name evidence="4" type="ORF">RM544_07130</name>
</gene>
<dbReference type="Pfam" id="PF00211">
    <property type="entry name" value="Guanylate_cyc"/>
    <property type="match status" value="1"/>
</dbReference>
<dbReference type="InterPro" id="IPR029787">
    <property type="entry name" value="Nucleotide_cyclase"/>
</dbReference>
<keyword evidence="2" id="KW-0812">Transmembrane</keyword>
<evidence type="ECO:0000313" key="5">
    <source>
        <dbReference type="Proteomes" id="UP001249020"/>
    </source>
</evidence>
<evidence type="ECO:0000313" key="4">
    <source>
        <dbReference type="EMBL" id="MDT0582306.1"/>
    </source>
</evidence>
<dbReference type="SMART" id="SM00044">
    <property type="entry name" value="CYCc"/>
    <property type="match status" value="1"/>
</dbReference>
<dbReference type="InterPro" id="IPR050697">
    <property type="entry name" value="Adenylyl/Guanylyl_Cyclase_3/4"/>
</dbReference>
<feature type="repeat" description="TPR" evidence="1">
    <location>
        <begin position="282"/>
        <end position="315"/>
    </location>
</feature>
<organism evidence="4 5">
    <name type="scientific">Brumicola blandensis</name>
    <dbReference type="NCBI Taxonomy" id="3075611"/>
    <lineage>
        <taxon>Bacteria</taxon>
        <taxon>Pseudomonadati</taxon>
        <taxon>Pseudomonadota</taxon>
        <taxon>Gammaproteobacteria</taxon>
        <taxon>Alteromonadales</taxon>
        <taxon>Alteromonadaceae</taxon>
        <taxon>Brumicola</taxon>
    </lineage>
</organism>
<keyword evidence="2" id="KW-0472">Membrane</keyword>
<evidence type="ECO:0000259" key="3">
    <source>
        <dbReference type="PROSITE" id="PS50125"/>
    </source>
</evidence>
<reference evidence="4 5" key="1">
    <citation type="submission" date="2023-09" db="EMBL/GenBank/DDBJ databases">
        <authorList>
            <person name="Rey-Velasco X."/>
        </authorList>
    </citation>
    <scope>NUCLEOTIDE SEQUENCE [LARGE SCALE GENOMIC DNA]</scope>
    <source>
        <strain evidence="4 5">W409</strain>
    </source>
</reference>
<feature type="domain" description="Guanylate cyclase" evidence="3">
    <location>
        <begin position="88"/>
        <end position="221"/>
    </location>
</feature>
<proteinExistence type="predicted"/>
<feature type="transmembrane region" description="Helical" evidence="2">
    <location>
        <begin position="6"/>
        <end position="24"/>
    </location>
</feature>
<dbReference type="InterPro" id="IPR001054">
    <property type="entry name" value="A/G_cyclase"/>
</dbReference>
<dbReference type="GO" id="GO:0006171">
    <property type="term" value="P:cAMP biosynthetic process"/>
    <property type="evidence" value="ECO:0007669"/>
    <property type="project" value="TreeGrafter"/>
</dbReference>
<evidence type="ECO:0000256" key="1">
    <source>
        <dbReference type="PROSITE-ProRule" id="PRU00339"/>
    </source>
</evidence>
<dbReference type="Gene3D" id="3.30.70.1230">
    <property type="entry name" value="Nucleotide cyclase"/>
    <property type="match status" value="1"/>
</dbReference>
<dbReference type="PROSITE" id="PS50005">
    <property type="entry name" value="TPR"/>
    <property type="match status" value="1"/>
</dbReference>
<keyword evidence="2" id="KW-1133">Transmembrane helix</keyword>
<keyword evidence="1" id="KW-0802">TPR repeat</keyword>
<comment type="caution">
    <text evidence="4">The sequence shown here is derived from an EMBL/GenBank/DDBJ whole genome shotgun (WGS) entry which is preliminary data.</text>
</comment>
<dbReference type="CDD" id="cd07302">
    <property type="entry name" value="CHD"/>
    <property type="match status" value="1"/>
</dbReference>
<protein>
    <submittedName>
        <fullName evidence="4">Adenylate/guanylate cyclase domain-containing protein</fullName>
    </submittedName>
</protein>
<accession>A0AAW8R278</accession>
<dbReference type="PANTHER" id="PTHR43081:SF1">
    <property type="entry name" value="ADENYLATE CYCLASE, TERMINAL-DIFFERENTIATION SPECIFIC"/>
    <property type="match status" value="1"/>
</dbReference>
<evidence type="ECO:0000256" key="2">
    <source>
        <dbReference type="SAM" id="Phobius"/>
    </source>
</evidence>
<dbReference type="GO" id="GO:0004016">
    <property type="term" value="F:adenylate cyclase activity"/>
    <property type="evidence" value="ECO:0007669"/>
    <property type="project" value="UniProtKB-ARBA"/>
</dbReference>
<dbReference type="GO" id="GO:0035556">
    <property type="term" value="P:intracellular signal transduction"/>
    <property type="evidence" value="ECO:0007669"/>
    <property type="project" value="InterPro"/>
</dbReference>
<dbReference type="InterPro" id="IPR019734">
    <property type="entry name" value="TPR_rpt"/>
</dbReference>
<name>A0AAW8R278_9ALTE</name>
<dbReference type="EMBL" id="JAVRIE010000002">
    <property type="protein sequence ID" value="MDT0582306.1"/>
    <property type="molecule type" value="Genomic_DNA"/>
</dbReference>
<dbReference type="SUPFAM" id="SSF55073">
    <property type="entry name" value="Nucleotide cyclase"/>
    <property type="match status" value="1"/>
</dbReference>
<dbReference type="Proteomes" id="UP001249020">
    <property type="component" value="Unassembled WGS sequence"/>
</dbReference>
<dbReference type="PROSITE" id="PS50125">
    <property type="entry name" value="GUANYLATE_CYCLASE_2"/>
    <property type="match status" value="1"/>
</dbReference>
<dbReference type="PANTHER" id="PTHR43081">
    <property type="entry name" value="ADENYLATE CYCLASE, TERMINAL-DIFFERENTIATION SPECIFIC-RELATED"/>
    <property type="match status" value="1"/>
</dbReference>
<dbReference type="AlphaFoldDB" id="A0AAW8R278"/>
<keyword evidence="5" id="KW-1185">Reference proteome</keyword>
<sequence>MLYWVIGLTTYALVSTVLWVFYSYKAKRTKHKLQQYSDNEKQSYQQKADQAMHLNHTFQKFVPRQFVEHIAKQGASLELGHADEDNVAIMFCDIRGFTGLSEKMKPQELMNFLNSYFLRMNAPIHDNKGFIDKFIGDAIMALFDNPEGSDSDKAQDSIRAAIGLRRALFLYNQHRERSGYSAVNIGIGIHFGPVIIGTVGSDDRMDTTVIGDSVNIAQRLETLAPIYDVDIIVSDQLVATTDYAFASRTIDWVRVKGRTEPLKLVEILEHLEDDLQQERLDRAVAINLGLELRIEGKLREALEVFKEARKLSPNDPIVKHHIKWTEHLILHGIPENWDGTLQIGSE</sequence>
<dbReference type="RefSeq" id="WP_311361071.1">
    <property type="nucleotide sequence ID" value="NZ_JAVRIE010000002.1"/>
</dbReference>